<evidence type="ECO:0000256" key="4">
    <source>
        <dbReference type="ARBA" id="ARBA00010912"/>
    </source>
</evidence>
<evidence type="ECO:0000256" key="7">
    <source>
        <dbReference type="ARBA" id="ARBA00022679"/>
    </source>
</evidence>
<dbReference type="InterPro" id="IPR043519">
    <property type="entry name" value="NT_sf"/>
</dbReference>
<protein>
    <recommendedName>
        <fullName evidence="5">polynucleotide adenylyltransferase</fullName>
        <ecNumber evidence="5">2.7.7.19</ecNumber>
    </recommendedName>
</protein>
<sequence length="502" mass="57123">MASEIELPRSLLKFLSEEGLVASPEEEQRISNVIDKLKEILMTWIKRVAYQRRLPKNQIKAASATLLPYGVYGLGVYNVESNIDVLCVAPCFASMKVSPLFFYMEDFFIVLNNMLAGRPEVSGIHCIKDAKVPLLHFTFEGILIDLAFAKLQVTAVPESVDILDPSFVKDVDETSWKSLCGVRVKNSILQLVPDVKIFQENLRCIKSWAKRRGVYGDLFGFFGDIQLAVLVAFICQKNPSASLVDLISIFFKTFAFWPWPEPVVLEGGATLPPITRALMPIQLPSSPNEYCHSNMTISTFNKIRAEFRRGYCQTQDALKPQFDWRNLFESFPYSKSCLRFIKVCLSTYNKDELGTWVHWVKSRIRCLLLKLEELQALCDPNPTEYIDLSIRVPNVVFYWGLVPGRGNNLDPNAAREDFMRNLSIGYRGNLGRMTITIVQVSELPKSLQLADDHIRESLRLINYNPQQEMLPVYSKHLACYVVGYLATTDGNLEHPHANGWMD</sequence>
<evidence type="ECO:0000256" key="3">
    <source>
        <dbReference type="ARBA" id="ARBA00004123"/>
    </source>
</evidence>
<dbReference type="EMBL" id="JARYMX010000005">
    <property type="protein sequence ID" value="KAJ9546351.1"/>
    <property type="molecule type" value="Genomic_DNA"/>
</dbReference>
<name>A0AA38WFC5_9ASTR</name>
<evidence type="ECO:0000256" key="2">
    <source>
        <dbReference type="ARBA" id="ARBA00001946"/>
    </source>
</evidence>
<evidence type="ECO:0000259" key="13">
    <source>
        <dbReference type="Pfam" id="PF04928"/>
    </source>
</evidence>
<dbReference type="CDD" id="cd05402">
    <property type="entry name" value="NT_PAP_TUTase"/>
    <property type="match status" value="1"/>
</dbReference>
<keyword evidence="9" id="KW-0547">Nucleotide-binding</keyword>
<organism evidence="15 16">
    <name type="scientific">Centaurea solstitialis</name>
    <name type="common">yellow star-thistle</name>
    <dbReference type="NCBI Taxonomy" id="347529"/>
    <lineage>
        <taxon>Eukaryota</taxon>
        <taxon>Viridiplantae</taxon>
        <taxon>Streptophyta</taxon>
        <taxon>Embryophyta</taxon>
        <taxon>Tracheophyta</taxon>
        <taxon>Spermatophyta</taxon>
        <taxon>Magnoliopsida</taxon>
        <taxon>eudicotyledons</taxon>
        <taxon>Gunneridae</taxon>
        <taxon>Pentapetalae</taxon>
        <taxon>asterids</taxon>
        <taxon>campanulids</taxon>
        <taxon>Asterales</taxon>
        <taxon>Asteraceae</taxon>
        <taxon>Carduoideae</taxon>
        <taxon>Cardueae</taxon>
        <taxon>Centaureinae</taxon>
        <taxon>Centaurea</taxon>
    </lineage>
</organism>
<evidence type="ECO:0000256" key="5">
    <source>
        <dbReference type="ARBA" id="ARBA00012388"/>
    </source>
</evidence>
<evidence type="ECO:0000256" key="10">
    <source>
        <dbReference type="ARBA" id="ARBA00022840"/>
    </source>
</evidence>
<dbReference type="GO" id="GO:0006397">
    <property type="term" value="P:mRNA processing"/>
    <property type="evidence" value="ECO:0007669"/>
    <property type="project" value="UniProtKB-KW"/>
</dbReference>
<dbReference type="Pfam" id="PF04928">
    <property type="entry name" value="PAP_central"/>
    <property type="match status" value="1"/>
</dbReference>
<dbReference type="GO" id="GO:1990817">
    <property type="term" value="F:poly(A) RNA polymerase activity"/>
    <property type="evidence" value="ECO:0007669"/>
    <property type="project" value="UniProtKB-EC"/>
</dbReference>
<keyword evidence="8" id="KW-0479">Metal-binding</keyword>
<dbReference type="Gene3D" id="1.10.1410.10">
    <property type="match status" value="1"/>
</dbReference>
<dbReference type="PANTHER" id="PTHR10682:SF33">
    <property type="entry name" value="NUCLEAR POLY(A) POLYMERASE 3"/>
    <property type="match status" value="1"/>
</dbReference>
<keyword evidence="16" id="KW-1185">Reference proteome</keyword>
<keyword evidence="10" id="KW-0067">ATP-binding</keyword>
<dbReference type="InterPro" id="IPR011068">
    <property type="entry name" value="NuclTrfase_I-like_C"/>
</dbReference>
<dbReference type="InterPro" id="IPR048840">
    <property type="entry name" value="PolA_pol_NTPase"/>
</dbReference>
<dbReference type="SUPFAM" id="SSF55003">
    <property type="entry name" value="PAP/Archaeal CCA-adding enzyme, C-terminal domain"/>
    <property type="match status" value="1"/>
</dbReference>
<feature type="domain" description="Poly(A) polymerase central" evidence="13">
    <location>
        <begin position="198"/>
        <end position="329"/>
    </location>
</feature>
<evidence type="ECO:0000256" key="1">
    <source>
        <dbReference type="ARBA" id="ARBA00001936"/>
    </source>
</evidence>
<feature type="domain" description="Poly(A) polymerase nucleotidyltransferase" evidence="14">
    <location>
        <begin position="3"/>
        <end position="192"/>
    </location>
</feature>
<reference evidence="15" key="1">
    <citation type="submission" date="2023-03" db="EMBL/GenBank/DDBJ databases">
        <title>Chromosome-scale reference genome and RAD-based genetic map of yellow starthistle (Centaurea solstitialis) reveal putative structural variation and QTLs associated with invader traits.</title>
        <authorList>
            <person name="Reatini B."/>
            <person name="Cang F.A."/>
            <person name="Jiang Q."/>
            <person name="Mckibben M.T.W."/>
            <person name="Barker M.S."/>
            <person name="Rieseberg L.H."/>
            <person name="Dlugosch K.M."/>
        </authorList>
    </citation>
    <scope>NUCLEOTIDE SEQUENCE</scope>
    <source>
        <strain evidence="15">CAN-66</strain>
        <tissue evidence="15">Leaf</tissue>
    </source>
</reference>
<comment type="caution">
    <text evidence="15">The sequence shown here is derived from an EMBL/GenBank/DDBJ whole genome shotgun (WGS) entry which is preliminary data.</text>
</comment>
<dbReference type="GO" id="GO:0005524">
    <property type="term" value="F:ATP binding"/>
    <property type="evidence" value="ECO:0007669"/>
    <property type="project" value="UniProtKB-KW"/>
</dbReference>
<comment type="subcellular location">
    <subcellularLocation>
        <location evidence="3">Nucleus</location>
    </subcellularLocation>
</comment>
<evidence type="ECO:0000313" key="15">
    <source>
        <dbReference type="EMBL" id="KAJ9546351.1"/>
    </source>
</evidence>
<evidence type="ECO:0000256" key="9">
    <source>
        <dbReference type="ARBA" id="ARBA00022741"/>
    </source>
</evidence>
<dbReference type="Gene3D" id="3.30.70.590">
    <property type="entry name" value="Poly(A) polymerase predicted RNA binding domain"/>
    <property type="match status" value="1"/>
</dbReference>
<dbReference type="GO" id="GO:0003723">
    <property type="term" value="F:RNA binding"/>
    <property type="evidence" value="ECO:0007669"/>
    <property type="project" value="InterPro"/>
</dbReference>
<dbReference type="GO" id="GO:0031123">
    <property type="term" value="P:RNA 3'-end processing"/>
    <property type="evidence" value="ECO:0007669"/>
    <property type="project" value="InterPro"/>
</dbReference>
<comment type="cofactor">
    <cofactor evidence="1">
        <name>Mn(2+)</name>
        <dbReference type="ChEBI" id="CHEBI:29035"/>
    </cofactor>
</comment>
<keyword evidence="11" id="KW-0460">Magnesium</keyword>
<dbReference type="GO" id="GO:0005634">
    <property type="term" value="C:nucleus"/>
    <property type="evidence" value="ECO:0007669"/>
    <property type="project" value="UniProtKB-SubCell"/>
</dbReference>
<dbReference type="Gene3D" id="3.30.460.10">
    <property type="entry name" value="Beta Polymerase, domain 2"/>
    <property type="match status" value="1"/>
</dbReference>
<dbReference type="SUPFAM" id="SSF81301">
    <property type="entry name" value="Nucleotidyltransferase"/>
    <property type="match status" value="1"/>
</dbReference>
<dbReference type="PANTHER" id="PTHR10682">
    <property type="entry name" value="POLY A POLYMERASE"/>
    <property type="match status" value="1"/>
</dbReference>
<comment type="cofactor">
    <cofactor evidence="2">
        <name>Mg(2+)</name>
        <dbReference type="ChEBI" id="CHEBI:18420"/>
    </cofactor>
</comment>
<keyword evidence="6" id="KW-0507">mRNA processing</keyword>
<keyword evidence="12" id="KW-0539">Nucleus</keyword>
<comment type="similarity">
    <text evidence="4">Belongs to the poly(A) polymerase family.</text>
</comment>
<dbReference type="SUPFAM" id="SSF81631">
    <property type="entry name" value="PAP/OAS1 substrate-binding domain"/>
    <property type="match status" value="1"/>
</dbReference>
<evidence type="ECO:0000256" key="8">
    <source>
        <dbReference type="ARBA" id="ARBA00022723"/>
    </source>
</evidence>
<evidence type="ECO:0000313" key="16">
    <source>
        <dbReference type="Proteomes" id="UP001172457"/>
    </source>
</evidence>
<dbReference type="EC" id="2.7.7.19" evidence="5"/>
<accession>A0AA38WFC5</accession>
<evidence type="ECO:0000256" key="6">
    <source>
        <dbReference type="ARBA" id="ARBA00022664"/>
    </source>
</evidence>
<dbReference type="AlphaFoldDB" id="A0AA38WFC5"/>
<dbReference type="Proteomes" id="UP001172457">
    <property type="component" value="Chromosome 5"/>
</dbReference>
<proteinExistence type="inferred from homology"/>
<dbReference type="GO" id="GO:0046872">
    <property type="term" value="F:metal ion binding"/>
    <property type="evidence" value="ECO:0007669"/>
    <property type="project" value="UniProtKB-KW"/>
</dbReference>
<dbReference type="Pfam" id="PF20750">
    <property type="entry name" value="PAP_NTPase"/>
    <property type="match status" value="1"/>
</dbReference>
<gene>
    <name evidence="15" type="ORF">OSB04_018894</name>
</gene>
<evidence type="ECO:0000259" key="14">
    <source>
        <dbReference type="Pfam" id="PF20750"/>
    </source>
</evidence>
<evidence type="ECO:0000256" key="12">
    <source>
        <dbReference type="ARBA" id="ARBA00023242"/>
    </source>
</evidence>
<keyword evidence="7" id="KW-0808">Transferase</keyword>
<dbReference type="InterPro" id="IPR007012">
    <property type="entry name" value="PolA_pol_cen_dom"/>
</dbReference>
<evidence type="ECO:0000256" key="11">
    <source>
        <dbReference type="ARBA" id="ARBA00022842"/>
    </source>
</evidence>